<keyword evidence="3" id="KW-0624">Polysaccharide degradation</keyword>
<evidence type="ECO:0000313" key="5">
    <source>
        <dbReference type="Proteomes" id="UP000076630"/>
    </source>
</evidence>
<name>A0A164A149_9FLAO</name>
<dbReference type="OrthoDB" id="1007466at2"/>
<dbReference type="GO" id="GO:0045493">
    <property type="term" value="P:xylan catabolic process"/>
    <property type="evidence" value="ECO:0007669"/>
    <property type="project" value="UniProtKB-KW"/>
</dbReference>
<feature type="chain" id="PRO_5015051809" evidence="1">
    <location>
        <begin position="24"/>
        <end position="321"/>
    </location>
</feature>
<dbReference type="GeneID" id="82255758"/>
<dbReference type="Proteomes" id="UP000183077">
    <property type="component" value="Unassembled WGS sequence"/>
</dbReference>
<dbReference type="InterPro" id="IPR025112">
    <property type="entry name" value="PCMD"/>
</dbReference>
<keyword evidence="3" id="KW-0326">Glycosidase</keyword>
<dbReference type="Gene3D" id="2.60.120.890">
    <property type="entry name" value="BT2081, beta-jelly-roll domain"/>
    <property type="match status" value="1"/>
</dbReference>
<accession>A0A164A149</accession>
<evidence type="ECO:0000313" key="3">
    <source>
        <dbReference type="EMBL" id="KZE82813.1"/>
    </source>
</evidence>
<organism evidence="3 5">
    <name type="scientific">Myroides marinus</name>
    <dbReference type="NCBI Taxonomy" id="703342"/>
    <lineage>
        <taxon>Bacteria</taxon>
        <taxon>Pseudomonadati</taxon>
        <taxon>Bacteroidota</taxon>
        <taxon>Flavobacteriia</taxon>
        <taxon>Flavobacteriales</taxon>
        <taxon>Flavobacteriaceae</taxon>
        <taxon>Myroides</taxon>
    </lineage>
</organism>
<dbReference type="Proteomes" id="UP000076630">
    <property type="component" value="Unassembled WGS sequence"/>
</dbReference>
<dbReference type="EMBL" id="LQNU01000043">
    <property type="protein sequence ID" value="KZE82813.1"/>
    <property type="molecule type" value="Genomic_DNA"/>
</dbReference>
<reference evidence="4 6" key="2">
    <citation type="submission" date="2016-10" db="EMBL/GenBank/DDBJ databases">
        <authorList>
            <person name="de Groot N.N."/>
        </authorList>
    </citation>
    <scope>NUCLEOTIDE SEQUENCE [LARGE SCALE GENOMIC DNA]</scope>
    <source>
        <strain evidence="4 6">DSM 23048</strain>
    </source>
</reference>
<dbReference type="Pfam" id="PF13201">
    <property type="entry name" value="PCMD"/>
    <property type="match status" value="1"/>
</dbReference>
<feature type="domain" description="Putative carbohydrate metabolism" evidence="2">
    <location>
        <begin position="70"/>
        <end position="319"/>
    </location>
</feature>
<dbReference type="EMBL" id="FNYS01000002">
    <property type="protein sequence ID" value="SEI58188.1"/>
    <property type="molecule type" value="Genomic_DNA"/>
</dbReference>
<evidence type="ECO:0000256" key="1">
    <source>
        <dbReference type="SAM" id="SignalP"/>
    </source>
</evidence>
<feature type="signal peptide" evidence="1">
    <location>
        <begin position="1"/>
        <end position="23"/>
    </location>
</feature>
<sequence>MTTKTTLKILTLLMSIMPFVATAQSEKVESIRLGNMDHWMVREIKESFVIGGNTQYLYEITETKDTLKNNTPYKNKKSPWATSSVLATVSGITKGSVTVFPEKRDNGYAARLETRIEKVKVLGVININVLASGTIFLGEMLEPITDTKNPQSKLVTGIAFTKKPKALQFDYKVITGGASKKVNGMGSGTDANRTDKAEIQILLQKRWEDKDGNVHAKRIGTGWELMDKTVKTWQNKHRLTVNYGDITKQSYYASHMALRSGSNAYYTRNSKGKMVPIIEEGWGTADDEVTHLIVQFSSSNGGAYIGNTSSRLWVDNVGLVY</sequence>
<gene>
    <name evidence="3" type="ORF">AV926_06820</name>
    <name evidence="4" type="ORF">SAMN04488018_10267</name>
</gene>
<keyword evidence="5" id="KW-1185">Reference proteome</keyword>
<dbReference type="AlphaFoldDB" id="A0A164A149"/>
<keyword evidence="3" id="KW-0378">Hydrolase</keyword>
<keyword evidence="3" id="KW-0119">Carbohydrate metabolism</keyword>
<evidence type="ECO:0000259" key="2">
    <source>
        <dbReference type="Pfam" id="PF13201"/>
    </source>
</evidence>
<proteinExistence type="predicted"/>
<keyword evidence="1" id="KW-0732">Signal</keyword>
<dbReference type="RefSeq" id="WP_038987170.1">
    <property type="nucleotide sequence ID" value="NZ_FNYS01000002.1"/>
</dbReference>
<evidence type="ECO:0000313" key="4">
    <source>
        <dbReference type="EMBL" id="SEI58188.1"/>
    </source>
</evidence>
<protein>
    <submittedName>
        <fullName evidence="3">Glycoside hydrolase xylanase</fullName>
    </submittedName>
    <submittedName>
        <fullName evidence="4">Putative carbohydrate metabolism domain-containing protein</fullName>
    </submittedName>
</protein>
<evidence type="ECO:0000313" key="6">
    <source>
        <dbReference type="Proteomes" id="UP000183077"/>
    </source>
</evidence>
<dbReference type="GO" id="GO:0016798">
    <property type="term" value="F:hydrolase activity, acting on glycosyl bonds"/>
    <property type="evidence" value="ECO:0007669"/>
    <property type="project" value="UniProtKB-KW"/>
</dbReference>
<reference evidence="3 5" key="1">
    <citation type="submission" date="2016-01" db="EMBL/GenBank/DDBJ databases">
        <title>Whole genome sequencing of Myroides marinus L41.</title>
        <authorList>
            <person name="Hong K.W."/>
        </authorList>
    </citation>
    <scope>NUCLEOTIDE SEQUENCE [LARGE SCALE GENOMIC DNA]</scope>
    <source>
        <strain evidence="3 5">L41</strain>
    </source>
</reference>
<dbReference type="InterPro" id="IPR038653">
    <property type="entry name" value="Put_CMD_sf"/>
</dbReference>
<keyword evidence="3" id="KW-0858">Xylan degradation</keyword>